<dbReference type="Gene3D" id="1.10.287.70">
    <property type="match status" value="1"/>
</dbReference>
<dbReference type="GO" id="GO:0004129">
    <property type="term" value="F:cytochrome-c oxidase activity"/>
    <property type="evidence" value="ECO:0007669"/>
    <property type="project" value="InterPro"/>
</dbReference>
<keyword evidence="5" id="KW-1278">Translocase</keyword>
<dbReference type="CTD" id="4514"/>
<geneLocation type="mitochondrion" evidence="11"/>
<dbReference type="GO" id="GO:0005739">
    <property type="term" value="C:mitochondrion"/>
    <property type="evidence" value="ECO:0007669"/>
    <property type="project" value="TreeGrafter"/>
</dbReference>
<proteinExistence type="inferred from homology"/>
<protein>
    <recommendedName>
        <fullName evidence="3 8">Cytochrome c oxidase subunit 3</fullName>
    </recommendedName>
</protein>
<evidence type="ECO:0000256" key="1">
    <source>
        <dbReference type="ARBA" id="ARBA00004141"/>
    </source>
</evidence>
<reference evidence="11" key="1">
    <citation type="journal article" date="2018" name="PLoS ONE">
        <title>Comparative analyses of the complete mitochondrial genomes of Dosinia clams and their phylogenetic position within Veneridae.</title>
        <authorList>
            <person name="Lv C."/>
            <person name="Li Q."/>
            <person name="Kong L."/>
        </authorList>
    </citation>
    <scope>NUCLEOTIDE SEQUENCE</scope>
</reference>
<feature type="transmembrane region" description="Helical" evidence="9">
    <location>
        <begin position="81"/>
        <end position="104"/>
    </location>
</feature>
<evidence type="ECO:0000313" key="11">
    <source>
        <dbReference type="EMBL" id="AWI67997.1"/>
    </source>
</evidence>
<evidence type="ECO:0000256" key="3">
    <source>
        <dbReference type="ARBA" id="ARBA00015944"/>
    </source>
</evidence>
<gene>
    <name evidence="11" type="primary">COX3</name>
</gene>
<evidence type="ECO:0000256" key="5">
    <source>
        <dbReference type="ARBA" id="ARBA00022967"/>
    </source>
</evidence>
<evidence type="ECO:0000256" key="2">
    <source>
        <dbReference type="ARBA" id="ARBA00010581"/>
    </source>
</evidence>
<dbReference type="InterPro" id="IPR024791">
    <property type="entry name" value="Cyt_c/ubiquinol_Oxase_su3"/>
</dbReference>
<name>A0A2S1U273_9BIVA</name>
<evidence type="ECO:0000256" key="9">
    <source>
        <dbReference type="SAM" id="Phobius"/>
    </source>
</evidence>
<comment type="similarity">
    <text evidence="2 8">Belongs to the cytochrome c oxidase subunit 3 family.</text>
</comment>
<dbReference type="PANTHER" id="PTHR11403:SF7">
    <property type="entry name" value="CYTOCHROME C OXIDASE SUBUNIT 3"/>
    <property type="match status" value="1"/>
</dbReference>
<dbReference type="GeneID" id="36951357"/>
<feature type="transmembrane region" description="Helical" evidence="9">
    <location>
        <begin position="39"/>
        <end position="60"/>
    </location>
</feature>
<sequence length="289" mass="32854">MARTGYQLVDISPWPLSASFAALGLTTGMISLFCEGTSNFVLILALSSFSLLIFTLVRWWGDVILESTFLGCYSSYVVRNLRCAMFLFILSEVFFFVSFFWGFFNGSVGELSMQGVGMWPPKGINPIYPWRVPFLNTIVLLSSALTVTWAHKAVSAHNMVDYSGLSLFLKGKSQNMSSSKYYQLHGLVSLGFTILLGLFFTYLQATEYYMASFSICDSVYGSTFFLLTGFHGMHVMVGTIFLIVCWFRLYLLHFSYQHHYFGLDAAVYYWHFVDVVWIGVFASVYVWGY</sequence>
<dbReference type="InterPro" id="IPR035973">
    <property type="entry name" value="Cyt_c_oxidase_su3-like_sf"/>
</dbReference>
<dbReference type="InterPro" id="IPR013833">
    <property type="entry name" value="Cyt_c_oxidase_su3_a-hlx"/>
</dbReference>
<evidence type="ECO:0000256" key="6">
    <source>
        <dbReference type="ARBA" id="ARBA00022989"/>
    </source>
</evidence>
<dbReference type="InterPro" id="IPR033945">
    <property type="entry name" value="Cyt_c_oxase_su3_dom"/>
</dbReference>
<dbReference type="CDD" id="cd01665">
    <property type="entry name" value="Cyt_c_Oxidase_III"/>
    <property type="match status" value="1"/>
</dbReference>
<dbReference type="SUPFAM" id="SSF81452">
    <property type="entry name" value="Cytochrome c oxidase subunit III-like"/>
    <property type="match status" value="1"/>
</dbReference>
<accession>A0A2S1U273</accession>
<keyword evidence="6 9" id="KW-1133">Transmembrane helix</keyword>
<dbReference type="Pfam" id="PF00510">
    <property type="entry name" value="COX3"/>
    <property type="match status" value="2"/>
</dbReference>
<comment type="subcellular location">
    <subcellularLocation>
        <location evidence="1">Membrane</location>
        <topology evidence="1">Multi-pass membrane protein</topology>
    </subcellularLocation>
</comment>
<evidence type="ECO:0000256" key="4">
    <source>
        <dbReference type="ARBA" id="ARBA00022692"/>
    </source>
</evidence>
<feature type="transmembrane region" description="Helical" evidence="9">
    <location>
        <begin position="181"/>
        <end position="202"/>
    </location>
</feature>
<dbReference type="PANTHER" id="PTHR11403">
    <property type="entry name" value="CYTOCHROME C OXIDASE SUBUNIT III"/>
    <property type="match status" value="1"/>
</dbReference>
<comment type="function">
    <text evidence="8">Component of the cytochrome c oxidase, the last enzyme in the mitochondrial electron transport chain which drives oxidative phosphorylation. The respiratory chain contains 3 multisubunit complexes succinate dehydrogenase (complex II, CII), ubiquinol-cytochrome c oxidoreductase (cytochrome b-c1 complex, complex III, CIII) and cytochrome c oxidase (complex IV, CIV), that cooperate to transfer electrons derived from NADH and succinate to molecular oxygen, creating an electrochemical gradient over the inner membrane that drives transmembrane transport and the ATP synthase. Cytochrome c oxidase is the component of the respiratory chain that catalyzes the reduction of oxygen to water. Electrons originating from reduced cytochrome c in the intermembrane space (IMS) are transferred via the dinuclear copper A center (CU(A)) of subunit 2 and heme A of subunit 1 to the active site in subunit 1, a binuclear center (BNC) formed by heme A3 and copper B (CU(B)). The BNC reduces molecular oxygen to 2 water molecules using 4 electrons from cytochrome c in the IMS and 4 protons from the mitochondrial matrix.</text>
</comment>
<dbReference type="Gene3D" id="1.20.120.80">
    <property type="entry name" value="Cytochrome c oxidase, subunit III, four-helix bundle"/>
    <property type="match status" value="1"/>
</dbReference>
<keyword evidence="4 8" id="KW-0812">Transmembrane</keyword>
<dbReference type="AlphaFoldDB" id="A0A2S1U273"/>
<evidence type="ECO:0000259" key="10">
    <source>
        <dbReference type="PROSITE" id="PS50253"/>
    </source>
</evidence>
<feature type="domain" description="Heme-copper oxidase subunit III family profile" evidence="10">
    <location>
        <begin position="2"/>
        <end position="289"/>
    </location>
</feature>
<dbReference type="GO" id="GO:0016020">
    <property type="term" value="C:membrane"/>
    <property type="evidence" value="ECO:0007669"/>
    <property type="project" value="UniProtKB-SubCell"/>
</dbReference>
<dbReference type="RefSeq" id="YP_009491827.1">
    <property type="nucleotide sequence ID" value="NC_037916.1"/>
</dbReference>
<dbReference type="EMBL" id="MG543473">
    <property type="protein sequence ID" value="AWI67997.1"/>
    <property type="molecule type" value="Genomic_DNA"/>
</dbReference>
<feature type="transmembrane region" description="Helical" evidence="9">
    <location>
        <begin position="235"/>
        <end position="256"/>
    </location>
</feature>
<organism evidence="11">
    <name type="scientific">Dosinia altior</name>
    <dbReference type="NCBI Taxonomy" id="2184472"/>
    <lineage>
        <taxon>Eukaryota</taxon>
        <taxon>Metazoa</taxon>
        <taxon>Spiralia</taxon>
        <taxon>Lophotrochozoa</taxon>
        <taxon>Mollusca</taxon>
        <taxon>Bivalvia</taxon>
        <taxon>Autobranchia</taxon>
        <taxon>Heteroconchia</taxon>
        <taxon>Euheterodonta</taxon>
        <taxon>Imparidentia</taxon>
        <taxon>Neoheterodontei</taxon>
        <taxon>Venerida</taxon>
        <taxon>Veneroidea</taxon>
        <taxon>Veneridae</taxon>
        <taxon>Dosinia</taxon>
    </lineage>
</organism>
<keyword evidence="8 11" id="KW-0496">Mitochondrion</keyword>
<dbReference type="GO" id="GO:0006123">
    <property type="term" value="P:mitochondrial electron transport, cytochrome c to oxygen"/>
    <property type="evidence" value="ECO:0007669"/>
    <property type="project" value="TreeGrafter"/>
</dbReference>
<feature type="transmembrane region" description="Helical" evidence="9">
    <location>
        <begin position="128"/>
        <end position="150"/>
    </location>
</feature>
<feature type="transmembrane region" description="Helical" evidence="9">
    <location>
        <begin position="12"/>
        <end position="33"/>
    </location>
</feature>
<keyword evidence="7 9" id="KW-0472">Membrane</keyword>
<feature type="transmembrane region" description="Helical" evidence="9">
    <location>
        <begin position="268"/>
        <end position="288"/>
    </location>
</feature>
<dbReference type="InterPro" id="IPR000298">
    <property type="entry name" value="Cyt_c_oxidase-like_su3"/>
</dbReference>
<evidence type="ECO:0000256" key="7">
    <source>
        <dbReference type="ARBA" id="ARBA00023136"/>
    </source>
</evidence>
<dbReference type="PROSITE" id="PS50253">
    <property type="entry name" value="COX3"/>
    <property type="match status" value="1"/>
</dbReference>
<evidence type="ECO:0000256" key="8">
    <source>
        <dbReference type="RuleBase" id="RU003375"/>
    </source>
</evidence>